<keyword evidence="2" id="KW-0446">Lipid-binding</keyword>
<comment type="caution">
    <text evidence="3">The sequence shown here is derived from an EMBL/GenBank/DDBJ whole genome shotgun (WGS) entry which is preliminary data.</text>
</comment>
<comment type="function">
    <text evidence="1">May bind long-chain fatty acids, such as palmitate, and may play a role in lipid transport or fatty acid metabolism.</text>
</comment>
<dbReference type="EMBL" id="DRTH01000112">
    <property type="protein sequence ID" value="HHF08514.1"/>
    <property type="molecule type" value="Genomic_DNA"/>
</dbReference>
<evidence type="ECO:0000256" key="1">
    <source>
        <dbReference type="ARBA" id="ARBA00003238"/>
    </source>
</evidence>
<dbReference type="Pfam" id="PF02645">
    <property type="entry name" value="DegV"/>
    <property type="match status" value="1"/>
</dbReference>
<dbReference type="SUPFAM" id="SSF82549">
    <property type="entry name" value="DAK1/DegV-like"/>
    <property type="match status" value="1"/>
</dbReference>
<proteinExistence type="predicted"/>
<dbReference type="PANTHER" id="PTHR33434">
    <property type="entry name" value="DEGV DOMAIN-CONTAINING PROTEIN DR_1986-RELATED"/>
    <property type="match status" value="1"/>
</dbReference>
<dbReference type="GO" id="GO:0008289">
    <property type="term" value="F:lipid binding"/>
    <property type="evidence" value="ECO:0007669"/>
    <property type="project" value="UniProtKB-KW"/>
</dbReference>
<sequence>MIGLVVDSGCDLPGEYAEKEFVEVVPLKIILDGKEYKDNEGLSTEALLSYMENALPKTSLPSFDDVNSCFESLYERGYKEIIVVNISSGLSGTHNFFRVVADEFMKKHDDAKVELIDTKNISIGAGFIAIKSINMIEKGAKFDDIVKALKASVKKSKVFFCVPTLKYLKAGGRIGKVSATIGDILNLKPVITVNEDGIYHSIAKARGMQRAIKELYKKLKEFVDASEVELAAIYTSDSSEETKKHVAFLNKSFSADGIKDIIYGSVTQSLVCHTGVGLVGIGALLKG</sequence>
<dbReference type="PROSITE" id="PS51482">
    <property type="entry name" value="DEGV"/>
    <property type="match status" value="1"/>
</dbReference>
<dbReference type="InterPro" id="IPR050270">
    <property type="entry name" value="DegV_domain_contain"/>
</dbReference>
<accession>A0A7C5I354</accession>
<gene>
    <name evidence="3" type="ORF">ENL26_01915</name>
</gene>
<reference evidence="3" key="1">
    <citation type="journal article" date="2020" name="mSystems">
        <title>Genome- and Community-Level Interaction Insights into Carbon Utilization and Element Cycling Functions of Hydrothermarchaeota in Hydrothermal Sediment.</title>
        <authorList>
            <person name="Zhou Z."/>
            <person name="Liu Y."/>
            <person name="Xu W."/>
            <person name="Pan J."/>
            <person name="Luo Z.H."/>
            <person name="Li M."/>
        </authorList>
    </citation>
    <scope>NUCLEOTIDE SEQUENCE [LARGE SCALE GENOMIC DNA]</scope>
    <source>
        <strain evidence="3">HyVt-80</strain>
    </source>
</reference>
<dbReference type="Gene3D" id="3.40.50.10170">
    <property type="match status" value="1"/>
</dbReference>
<name>A0A7C5I354_9BACT</name>
<evidence type="ECO:0000313" key="3">
    <source>
        <dbReference type="EMBL" id="HHF08514.1"/>
    </source>
</evidence>
<dbReference type="PANTHER" id="PTHR33434:SF3">
    <property type="entry name" value="DEGV DOMAIN-CONTAINING PROTEIN YITS"/>
    <property type="match status" value="1"/>
</dbReference>
<evidence type="ECO:0000256" key="2">
    <source>
        <dbReference type="ARBA" id="ARBA00023121"/>
    </source>
</evidence>
<protein>
    <submittedName>
        <fullName evidence="3">DegV family protein</fullName>
    </submittedName>
</protein>
<dbReference type="Proteomes" id="UP000886129">
    <property type="component" value="Unassembled WGS sequence"/>
</dbReference>
<organism evidence="3">
    <name type="scientific">Kosmotoga arenicorallina</name>
    <dbReference type="NCBI Taxonomy" id="688066"/>
    <lineage>
        <taxon>Bacteria</taxon>
        <taxon>Thermotogati</taxon>
        <taxon>Thermotogota</taxon>
        <taxon>Thermotogae</taxon>
        <taxon>Kosmotogales</taxon>
        <taxon>Kosmotogaceae</taxon>
        <taxon>Kosmotoga</taxon>
    </lineage>
</organism>
<dbReference type="Gene3D" id="3.30.1180.10">
    <property type="match status" value="1"/>
</dbReference>
<dbReference type="NCBIfam" id="TIGR00762">
    <property type="entry name" value="DegV"/>
    <property type="match status" value="1"/>
</dbReference>
<dbReference type="InterPro" id="IPR003797">
    <property type="entry name" value="DegV"/>
</dbReference>
<dbReference type="InterPro" id="IPR043168">
    <property type="entry name" value="DegV_C"/>
</dbReference>
<dbReference type="AlphaFoldDB" id="A0A7C5I354"/>